<organism evidence="13 14">
    <name type="scientific">Eleutherodactylus coqui</name>
    <name type="common">Puerto Rican coqui</name>
    <dbReference type="NCBI Taxonomy" id="57060"/>
    <lineage>
        <taxon>Eukaryota</taxon>
        <taxon>Metazoa</taxon>
        <taxon>Chordata</taxon>
        <taxon>Craniata</taxon>
        <taxon>Vertebrata</taxon>
        <taxon>Euteleostomi</taxon>
        <taxon>Amphibia</taxon>
        <taxon>Batrachia</taxon>
        <taxon>Anura</taxon>
        <taxon>Neobatrachia</taxon>
        <taxon>Hyloidea</taxon>
        <taxon>Eleutherodactylidae</taxon>
        <taxon>Eleutherodactylinae</taxon>
        <taxon>Eleutherodactylus</taxon>
        <taxon>Eleutherodactylus</taxon>
    </lineage>
</organism>
<dbReference type="PROSITE" id="PS51741">
    <property type="entry name" value="F_BAR"/>
    <property type="match status" value="1"/>
</dbReference>
<keyword evidence="3" id="KW-0963">Cytoplasm</keyword>
<dbReference type="Gene3D" id="2.30.30.40">
    <property type="entry name" value="SH3 Domains"/>
    <property type="match status" value="1"/>
</dbReference>
<keyword evidence="14" id="KW-1185">Reference proteome</keyword>
<dbReference type="Proteomes" id="UP000770717">
    <property type="component" value="Unassembled WGS sequence"/>
</dbReference>
<evidence type="ECO:0000313" key="14">
    <source>
        <dbReference type="Proteomes" id="UP000770717"/>
    </source>
</evidence>
<dbReference type="AlphaFoldDB" id="A0A8J6EXN4"/>
<dbReference type="SUPFAM" id="SSF103657">
    <property type="entry name" value="BAR/IMD domain-like"/>
    <property type="match status" value="1"/>
</dbReference>
<gene>
    <name evidence="13" type="ORF">GDO78_002591</name>
</gene>
<comment type="caution">
    <text evidence="13">The sequence shown here is derived from an EMBL/GenBank/DDBJ whole genome shotgun (WGS) entry which is preliminary data.</text>
</comment>
<dbReference type="GO" id="GO:0005886">
    <property type="term" value="C:plasma membrane"/>
    <property type="evidence" value="ECO:0007669"/>
    <property type="project" value="TreeGrafter"/>
</dbReference>
<dbReference type="Pfam" id="PF25610">
    <property type="entry name" value="HR1_TOCA"/>
    <property type="match status" value="1"/>
</dbReference>
<evidence type="ECO:0000256" key="3">
    <source>
        <dbReference type="ARBA" id="ARBA00022490"/>
    </source>
</evidence>
<protein>
    <recommendedName>
        <fullName evidence="15">Nostrin</fullName>
    </recommendedName>
</protein>
<dbReference type="InterPro" id="IPR036028">
    <property type="entry name" value="SH3-like_dom_sf"/>
</dbReference>
<dbReference type="PROSITE" id="PS51860">
    <property type="entry name" value="REM_1"/>
    <property type="match status" value="1"/>
</dbReference>
<feature type="domain" description="SH3" evidence="10">
    <location>
        <begin position="352"/>
        <end position="411"/>
    </location>
</feature>
<comment type="subcellular location">
    <subcellularLocation>
        <location evidence="1">Cytoplasm</location>
        <location evidence="1">Cytoskeleton</location>
    </subcellularLocation>
</comment>
<dbReference type="GO" id="GO:0007165">
    <property type="term" value="P:signal transduction"/>
    <property type="evidence" value="ECO:0007669"/>
    <property type="project" value="InterPro"/>
</dbReference>
<evidence type="ECO:0000259" key="12">
    <source>
        <dbReference type="PROSITE" id="PS51860"/>
    </source>
</evidence>
<evidence type="ECO:0000256" key="7">
    <source>
        <dbReference type="PROSITE-ProRule" id="PRU00192"/>
    </source>
</evidence>
<dbReference type="SMART" id="SM00326">
    <property type="entry name" value="SH3"/>
    <property type="match status" value="1"/>
</dbReference>
<name>A0A8J6EXN4_ELECQ</name>
<evidence type="ECO:0000259" key="11">
    <source>
        <dbReference type="PROSITE" id="PS51741"/>
    </source>
</evidence>
<evidence type="ECO:0000256" key="1">
    <source>
        <dbReference type="ARBA" id="ARBA00004245"/>
    </source>
</evidence>
<evidence type="ECO:0000259" key="10">
    <source>
        <dbReference type="PROSITE" id="PS50002"/>
    </source>
</evidence>
<dbReference type="EMBL" id="WNTK01000010">
    <property type="protein sequence ID" value="KAG9477279.1"/>
    <property type="molecule type" value="Genomic_DNA"/>
</dbReference>
<dbReference type="PANTHER" id="PTHR23065:SF7">
    <property type="entry name" value="NOSTRIN, ISOFORM H"/>
    <property type="match status" value="1"/>
</dbReference>
<dbReference type="Pfam" id="PF14604">
    <property type="entry name" value="SH3_9"/>
    <property type="match status" value="1"/>
</dbReference>
<sequence length="416" mass="48606">MPYTAQLAERKMLDNEVDKTASVVLNNWKQQIKIKKKLMEHTKKHEALFHQVESENSKESVTEKEKQKLLNKLKKSAAVLTKTDDNYYQENLNGQSARLKWESVLENCYKNIQDLEKERIQILSHILTLYNQHVSSYGQTLNAYQSQIDQAIKSIDVEKDIQTFMEETTIFTEDNKSEFLLLDYYEEDNSAIMDQNRRINSINEKLTRLQNDIEKAKKDREGVEKMLRAYRENPAFSDVRNEEETAVVLDETNLKINLFEANYFKLSLALAELEKRNLPTHPCSERMTKWKEKGCQLCSVQVSRSINTTKLVRSPSSRMSTRSYESSHLLSNDYVDSDYINYPSKPPRGEEHNYGKCRVLYPYKPQRKDELGLEKDDCILIHRKDDCGWWYGALNGKKGYFPATYVEEINSNSCPP</sequence>
<dbReference type="PANTHER" id="PTHR23065">
    <property type="entry name" value="PROLINE-SERINE-THREONINE PHOSPHATASE INTERACTING PROTEIN 1"/>
    <property type="match status" value="1"/>
</dbReference>
<feature type="domain" description="F-BAR" evidence="11">
    <location>
        <begin position="1"/>
        <end position="160"/>
    </location>
</feature>
<dbReference type="Gene3D" id="1.20.1270.60">
    <property type="entry name" value="Arfaptin homology (AH) domain/BAR domain"/>
    <property type="match status" value="1"/>
</dbReference>
<proteinExistence type="predicted"/>
<keyword evidence="4" id="KW-0597">Phosphoprotein</keyword>
<accession>A0A8J6EXN4</accession>
<dbReference type="OrthoDB" id="28357at2759"/>
<feature type="domain" description="REM-1" evidence="12">
    <location>
        <begin position="192"/>
        <end position="272"/>
    </location>
</feature>
<dbReference type="GO" id="GO:0043226">
    <property type="term" value="C:organelle"/>
    <property type="evidence" value="ECO:0007669"/>
    <property type="project" value="UniProtKB-ARBA"/>
</dbReference>
<evidence type="ECO:0000256" key="2">
    <source>
        <dbReference type="ARBA" id="ARBA00022443"/>
    </source>
</evidence>
<keyword evidence="5 8" id="KW-0175">Coiled coil</keyword>
<dbReference type="GO" id="GO:0005737">
    <property type="term" value="C:cytoplasm"/>
    <property type="evidence" value="ECO:0007669"/>
    <property type="project" value="TreeGrafter"/>
</dbReference>
<dbReference type="InterPro" id="IPR031160">
    <property type="entry name" value="F_BAR_dom"/>
</dbReference>
<feature type="coiled-coil region" evidence="9">
    <location>
        <begin position="192"/>
        <end position="233"/>
    </location>
</feature>
<dbReference type="FunFam" id="2.30.30.40:FF:000072">
    <property type="entry name" value="Unconventional Myosin IB"/>
    <property type="match status" value="1"/>
</dbReference>
<dbReference type="Gene3D" id="6.10.140.470">
    <property type="match status" value="1"/>
</dbReference>
<evidence type="ECO:0000256" key="6">
    <source>
        <dbReference type="ARBA" id="ARBA00023212"/>
    </source>
</evidence>
<evidence type="ECO:0008006" key="15">
    <source>
        <dbReference type="Google" id="ProtNLM"/>
    </source>
</evidence>
<dbReference type="PROSITE" id="PS50002">
    <property type="entry name" value="SH3"/>
    <property type="match status" value="1"/>
</dbReference>
<evidence type="ECO:0000256" key="4">
    <source>
        <dbReference type="ARBA" id="ARBA00022553"/>
    </source>
</evidence>
<dbReference type="SUPFAM" id="SSF50044">
    <property type="entry name" value="SH3-domain"/>
    <property type="match status" value="1"/>
</dbReference>
<dbReference type="InterPro" id="IPR011072">
    <property type="entry name" value="HR1_rho-bd"/>
</dbReference>
<dbReference type="InterPro" id="IPR057870">
    <property type="entry name" value="HR1_TOCA"/>
</dbReference>
<dbReference type="InterPro" id="IPR027267">
    <property type="entry name" value="AH/BAR_dom_sf"/>
</dbReference>
<keyword evidence="6" id="KW-0206">Cytoskeleton</keyword>
<evidence type="ECO:0000313" key="13">
    <source>
        <dbReference type="EMBL" id="KAG9477279.1"/>
    </source>
</evidence>
<keyword evidence="2 7" id="KW-0728">SH3 domain</keyword>
<dbReference type="InterPro" id="IPR001452">
    <property type="entry name" value="SH3_domain"/>
</dbReference>
<reference evidence="13" key="1">
    <citation type="thesis" date="2020" institute="ProQuest LLC" country="789 East Eisenhower Parkway, Ann Arbor, MI, USA">
        <title>Comparative Genomics and Chromosome Evolution.</title>
        <authorList>
            <person name="Mudd A.B."/>
        </authorList>
    </citation>
    <scope>NUCLEOTIDE SEQUENCE</scope>
    <source>
        <strain evidence="13">HN-11 Male</strain>
        <tissue evidence="13">Kidney and liver</tissue>
    </source>
</reference>
<evidence type="ECO:0000256" key="8">
    <source>
        <dbReference type="PROSITE-ProRule" id="PRU01077"/>
    </source>
</evidence>
<evidence type="ECO:0000256" key="9">
    <source>
        <dbReference type="SAM" id="Coils"/>
    </source>
</evidence>
<evidence type="ECO:0000256" key="5">
    <source>
        <dbReference type="ARBA" id="ARBA00023054"/>
    </source>
</evidence>